<dbReference type="Proteomes" id="UP001498398">
    <property type="component" value="Unassembled WGS sequence"/>
</dbReference>
<name>A0ABR1IU47_9AGAR</name>
<dbReference type="EMBL" id="JBANRG010000081">
    <property type="protein sequence ID" value="KAK7438084.1"/>
    <property type="molecule type" value="Genomic_DNA"/>
</dbReference>
<gene>
    <name evidence="1" type="ORF">VKT23_018250</name>
</gene>
<organism evidence="1 2">
    <name type="scientific">Marasmiellus scandens</name>
    <dbReference type="NCBI Taxonomy" id="2682957"/>
    <lineage>
        <taxon>Eukaryota</taxon>
        <taxon>Fungi</taxon>
        <taxon>Dikarya</taxon>
        <taxon>Basidiomycota</taxon>
        <taxon>Agaricomycotina</taxon>
        <taxon>Agaricomycetes</taxon>
        <taxon>Agaricomycetidae</taxon>
        <taxon>Agaricales</taxon>
        <taxon>Marasmiineae</taxon>
        <taxon>Omphalotaceae</taxon>
        <taxon>Marasmiellus</taxon>
    </lineage>
</organism>
<protein>
    <submittedName>
        <fullName evidence="1">Uncharacterized protein</fullName>
    </submittedName>
</protein>
<proteinExistence type="predicted"/>
<evidence type="ECO:0000313" key="1">
    <source>
        <dbReference type="EMBL" id="KAK7438084.1"/>
    </source>
</evidence>
<comment type="caution">
    <text evidence="1">The sequence shown here is derived from an EMBL/GenBank/DDBJ whole genome shotgun (WGS) entry which is preliminary data.</text>
</comment>
<reference evidence="1 2" key="1">
    <citation type="submission" date="2024-01" db="EMBL/GenBank/DDBJ databases">
        <title>A draft genome for the cacao thread blight pathogen Marasmiellus scandens.</title>
        <authorList>
            <person name="Baruah I.K."/>
            <person name="Leung J."/>
            <person name="Bukari Y."/>
            <person name="Amoako-Attah I."/>
            <person name="Meinhardt L.W."/>
            <person name="Bailey B.A."/>
            <person name="Cohen S.P."/>
        </authorList>
    </citation>
    <scope>NUCLEOTIDE SEQUENCE [LARGE SCALE GENOMIC DNA]</scope>
    <source>
        <strain evidence="1 2">GH-19</strain>
    </source>
</reference>
<evidence type="ECO:0000313" key="2">
    <source>
        <dbReference type="Proteomes" id="UP001498398"/>
    </source>
</evidence>
<sequence length="242" mass="27885">MVAATIRADIDSVDEYFEKNGEDEPDAEPVEKHYSLGSKAQPIRFQDLENMNQSKPSFSQFQLKLGTFMTSYFHNHNIPLPNGAAISFGPEEMITPFQYIKVNYESAETWRMETDRLRCNPNFFGKPHYDFVIFKHSEANHQFSQLLYVFVCTIDHKPYHIALVEPYEVVRNWLVIDKKLGLIWICQKAQKVPLFIPVASIIRGVVAPVVNETSTDCFVMDVLDGDMFLRMKTLYPGFTDIA</sequence>
<accession>A0ABR1IU47</accession>
<keyword evidence="2" id="KW-1185">Reference proteome</keyword>